<keyword evidence="3" id="KW-0235">DNA replication</keyword>
<evidence type="ECO:0000313" key="8">
    <source>
        <dbReference type="EMBL" id="TVP40566.1"/>
    </source>
</evidence>
<keyword evidence="9" id="KW-1185">Reference proteome</keyword>
<dbReference type="GO" id="GO:0005524">
    <property type="term" value="F:ATP binding"/>
    <property type="evidence" value="ECO:0007669"/>
    <property type="project" value="UniProtKB-KW"/>
</dbReference>
<dbReference type="InterPro" id="IPR027417">
    <property type="entry name" value="P-loop_NTPase"/>
</dbReference>
<evidence type="ECO:0000256" key="5">
    <source>
        <dbReference type="ARBA" id="ARBA00022840"/>
    </source>
</evidence>
<dbReference type="GO" id="GO:0003689">
    <property type="term" value="F:DNA clamp loader activity"/>
    <property type="evidence" value="ECO:0007669"/>
    <property type="project" value="TreeGrafter"/>
</dbReference>
<sequence length="353" mass="40686">MNNFKLEKDGQYITMEKRQQEQKPEVISDIMWVEKYRPKHLDQIINQKEIIKGLENLMKKPNELPHLLFTGSAGIGKTTTALCLAKQMLGDNWKRDTLELNASDERGIKMVRERVKEFASIMKLSINQEKNERPFKIIILDEADEMTTEAQTALRRIIEDSARTTRFIFICNYLSHIIEPIQSRCVIFRFSKVSEEEVIEYLKDICKREGVKVEEKALRKIYEHTNGDLRHSINILQAASVNGNISVQQVQNAIGISGKSIIAEIIKLAIDSKFNESRIKLLELLYVYGVSETDFLKYANEEIYKLNLKDPYEISSIIAEYDYRLANGAHPEIQLAAFLAQLGKINLKNDKSN</sequence>
<dbReference type="GO" id="GO:0006281">
    <property type="term" value="P:DNA repair"/>
    <property type="evidence" value="ECO:0007669"/>
    <property type="project" value="TreeGrafter"/>
</dbReference>
<dbReference type="RefSeq" id="WP_261377839.1">
    <property type="nucleotide sequence ID" value="NZ_ML675583.1"/>
</dbReference>
<evidence type="ECO:0000313" key="9">
    <source>
        <dbReference type="Proteomes" id="UP000315289"/>
    </source>
</evidence>
<dbReference type="PANTHER" id="PTHR11669">
    <property type="entry name" value="REPLICATION FACTOR C / DNA POLYMERASE III GAMMA-TAU SUBUNIT"/>
    <property type="match status" value="1"/>
</dbReference>
<dbReference type="Gene3D" id="1.20.272.10">
    <property type="match status" value="1"/>
</dbReference>
<dbReference type="EMBL" id="VOAH01000007">
    <property type="protein sequence ID" value="TVP40566.1"/>
    <property type="molecule type" value="Genomic_DNA"/>
</dbReference>
<dbReference type="GO" id="GO:0005663">
    <property type="term" value="C:DNA replication factor C complex"/>
    <property type="evidence" value="ECO:0007669"/>
    <property type="project" value="TreeGrafter"/>
</dbReference>
<organism evidence="8 9">
    <name type="scientific">Candidatus Nitrosocosmicus arcticus</name>
    <dbReference type="NCBI Taxonomy" id="2035267"/>
    <lineage>
        <taxon>Archaea</taxon>
        <taxon>Nitrososphaerota</taxon>
        <taxon>Nitrososphaeria</taxon>
        <taxon>Nitrososphaerales</taxon>
        <taxon>Nitrososphaeraceae</taxon>
        <taxon>Candidatus Nitrosocosmicus</taxon>
    </lineage>
</organism>
<dbReference type="FunFam" id="3.40.50.300:FF:000952">
    <property type="entry name" value="Replication factor C subunit 2"/>
    <property type="match status" value="1"/>
</dbReference>
<dbReference type="PANTHER" id="PTHR11669:SF20">
    <property type="entry name" value="REPLICATION FACTOR C SUBUNIT 4"/>
    <property type="match status" value="1"/>
</dbReference>
<dbReference type="Pfam" id="PF21960">
    <property type="entry name" value="RCF1-5-like_lid"/>
    <property type="match status" value="1"/>
</dbReference>
<dbReference type="CDD" id="cd00009">
    <property type="entry name" value="AAA"/>
    <property type="match status" value="1"/>
</dbReference>
<evidence type="ECO:0000256" key="3">
    <source>
        <dbReference type="ARBA" id="ARBA00022705"/>
    </source>
</evidence>
<name>A0A557SVE2_9ARCH</name>
<dbReference type="SUPFAM" id="SSF48019">
    <property type="entry name" value="post-AAA+ oligomerization domain-like"/>
    <property type="match status" value="1"/>
</dbReference>
<proteinExistence type="inferred from homology"/>
<evidence type="ECO:0000259" key="7">
    <source>
        <dbReference type="SMART" id="SM00382"/>
    </source>
</evidence>
<comment type="similarity">
    <text evidence="1">Belongs to the activator 1 small subunits family. RfcS subfamily.</text>
</comment>
<evidence type="ECO:0000256" key="1">
    <source>
        <dbReference type="ARBA" id="ARBA00009668"/>
    </source>
</evidence>
<dbReference type="CDD" id="cd18140">
    <property type="entry name" value="HLD_clamp_RFC"/>
    <property type="match status" value="1"/>
</dbReference>
<feature type="domain" description="AAA+ ATPase" evidence="7">
    <location>
        <begin position="63"/>
        <end position="200"/>
    </location>
</feature>
<dbReference type="AlphaFoldDB" id="A0A557SVE2"/>
<gene>
    <name evidence="8" type="primary">rfcS</name>
    <name evidence="8" type="ORF">NARC_70147</name>
</gene>
<dbReference type="InterPro" id="IPR003593">
    <property type="entry name" value="AAA+_ATPase"/>
</dbReference>
<dbReference type="InterPro" id="IPR008921">
    <property type="entry name" value="DNA_pol3_clamp-load_cplx_C"/>
</dbReference>
<dbReference type="GO" id="GO:0003677">
    <property type="term" value="F:DNA binding"/>
    <property type="evidence" value="ECO:0007669"/>
    <property type="project" value="InterPro"/>
</dbReference>
<dbReference type="InterPro" id="IPR047854">
    <property type="entry name" value="RFC_lid"/>
</dbReference>
<dbReference type="SUPFAM" id="SSF52540">
    <property type="entry name" value="P-loop containing nucleoside triphosphate hydrolases"/>
    <property type="match status" value="1"/>
</dbReference>
<evidence type="ECO:0000256" key="4">
    <source>
        <dbReference type="ARBA" id="ARBA00022741"/>
    </source>
</evidence>
<dbReference type="SMART" id="SM00382">
    <property type="entry name" value="AAA"/>
    <property type="match status" value="1"/>
</dbReference>
<dbReference type="GO" id="GO:0006261">
    <property type="term" value="P:DNA-templated DNA replication"/>
    <property type="evidence" value="ECO:0007669"/>
    <property type="project" value="TreeGrafter"/>
</dbReference>
<dbReference type="Pfam" id="PF13177">
    <property type="entry name" value="DNA_pol3_delta2"/>
    <property type="match status" value="1"/>
</dbReference>
<protein>
    <recommendedName>
        <fullName evidence="2">Replication factor C small subunit</fullName>
    </recommendedName>
    <alternativeName>
        <fullName evidence="6">Clamp loader small subunit</fullName>
    </alternativeName>
</protein>
<keyword evidence="4" id="KW-0547">Nucleotide-binding</keyword>
<dbReference type="Pfam" id="PF08542">
    <property type="entry name" value="Rep_fac_C"/>
    <property type="match status" value="1"/>
</dbReference>
<evidence type="ECO:0000256" key="6">
    <source>
        <dbReference type="ARBA" id="ARBA00031749"/>
    </source>
</evidence>
<keyword evidence="5" id="KW-0067">ATP-binding</keyword>
<comment type="caution">
    <text evidence="8">The sequence shown here is derived from an EMBL/GenBank/DDBJ whole genome shotgun (WGS) entry which is preliminary data.</text>
</comment>
<evidence type="ECO:0000256" key="2">
    <source>
        <dbReference type="ARBA" id="ARBA00014164"/>
    </source>
</evidence>
<dbReference type="NCBIfam" id="NF001679">
    <property type="entry name" value="PRK00440.1"/>
    <property type="match status" value="1"/>
</dbReference>
<accession>A0A557SVE2</accession>
<dbReference type="Gene3D" id="3.40.50.300">
    <property type="entry name" value="P-loop containing nucleotide triphosphate hydrolases"/>
    <property type="match status" value="1"/>
</dbReference>
<dbReference type="InterPro" id="IPR013748">
    <property type="entry name" value="Rep_factorC_C"/>
</dbReference>
<reference evidence="8 9" key="1">
    <citation type="journal article" date="2019" name="Front. Microbiol.">
        <title>Ammonia Oxidation by the Arctic Terrestrial Thaumarchaeote Candidatus Nitrosocosmicus arcticus Is Stimulated by Increasing Temperatures.</title>
        <authorList>
            <person name="Alves R.J.E."/>
            <person name="Kerou M."/>
            <person name="Zappe A."/>
            <person name="Bittner R."/>
            <person name="Abby S.S."/>
            <person name="Schmidt H.A."/>
            <person name="Pfeifer K."/>
            <person name="Schleper C."/>
        </authorList>
    </citation>
    <scope>NUCLEOTIDE SEQUENCE [LARGE SCALE GENOMIC DNA]</scope>
    <source>
        <strain evidence="8 9">Kfb</strain>
    </source>
</reference>
<dbReference type="Gene3D" id="1.10.8.60">
    <property type="match status" value="1"/>
</dbReference>
<dbReference type="Proteomes" id="UP000315289">
    <property type="component" value="Unassembled WGS sequence"/>
</dbReference>
<dbReference type="InterPro" id="IPR050238">
    <property type="entry name" value="DNA_Rep/Repair_Clamp_Loader"/>
</dbReference>